<accession>A0A9X3PC78</accession>
<dbReference type="Proteomes" id="UP001146067">
    <property type="component" value="Unassembled WGS sequence"/>
</dbReference>
<dbReference type="CDD" id="cd23399">
    <property type="entry name" value="beta-trefoil_ABD_ABFB"/>
    <property type="match status" value="1"/>
</dbReference>
<protein>
    <submittedName>
        <fullName evidence="3">AbfB domain-containing protein</fullName>
    </submittedName>
</protein>
<dbReference type="Gene3D" id="3.20.20.80">
    <property type="entry name" value="Glycosidases"/>
    <property type="match status" value="1"/>
</dbReference>
<dbReference type="Gene3D" id="2.60.120.260">
    <property type="entry name" value="Galactose-binding domain-like"/>
    <property type="match status" value="2"/>
</dbReference>
<dbReference type="SUPFAM" id="SSF110221">
    <property type="entry name" value="AbfB domain"/>
    <property type="match status" value="1"/>
</dbReference>
<evidence type="ECO:0000313" key="4">
    <source>
        <dbReference type="Proteomes" id="UP001146067"/>
    </source>
</evidence>
<dbReference type="EMBL" id="JAPZVP010000027">
    <property type="protein sequence ID" value="MDA1362691.1"/>
    <property type="molecule type" value="Genomic_DNA"/>
</dbReference>
<feature type="domain" description="CBM6" evidence="2">
    <location>
        <begin position="731"/>
        <end position="888"/>
    </location>
</feature>
<reference evidence="3" key="1">
    <citation type="submission" date="2022-12" db="EMBL/GenBank/DDBJ databases">
        <title>Gycomyces niveus sp.nov.,a novel actinomycete isolated from soil in Shouguan.</title>
        <authorList>
            <person name="Yang X."/>
        </authorList>
    </citation>
    <scope>NUCLEOTIDE SEQUENCE</scope>
    <source>
        <strain evidence="3">NEAU-A15</strain>
    </source>
</reference>
<organism evidence="3 4">
    <name type="scientific">Glycomyces luteolus</name>
    <dbReference type="NCBI Taxonomy" id="2670330"/>
    <lineage>
        <taxon>Bacteria</taxon>
        <taxon>Bacillati</taxon>
        <taxon>Actinomycetota</taxon>
        <taxon>Actinomycetes</taxon>
        <taxon>Glycomycetales</taxon>
        <taxon>Glycomycetaceae</taxon>
        <taxon>Glycomyces</taxon>
    </lineage>
</organism>
<sequence length="1078" mass="115483">MVAAAAIIPLAAVPAAGQEAGVIRVDLGQTTGDFLGGASGSLYGLYDEGLPSENLIDGIDLTTVATKAQDGPQHPGADALEVLGSAVEASNGDVYIYTTDIYRGFPYQWPGDTPQEKLDGYMDKLRVQVEQVATLPVEQQDNIVFLPYNEPEGNMFGTGPWSYNRIHWHTDPQYFFAAWDRAYEVIHSVLPDARIGGPNTSTLYNQVEGFLEHTVQAGTVPDAMVWHELSNPATIRSNVDKYRGWETEHFAGTEYEGTKLPINITEYAYNYHTSVPGQMIQWISALEDKKVYGDIAYWNIDGNLSDSAVQANRANGQWWLLHAYSQMHGGQTVKVTPPRPGVSYTLQGVAALDTDKRQARVLLGGASGAFKLALDNVPSGTFGQKVHAVVREIGWSGQLGDSAQPSTVAEVDLAVSGGTAELAFGSGGLPALDAESAYEVIVTPSVSPGDAAVPQTAWEATYEAETATWTGTGLQRNGPEGSPSALAKFYTSGGYNVGGMRTGANNAIEFNVSVPQDGVYDLSVFASSLNTDADVQAQGPTNMFLRVDGDAATEQELFLSLGYKWVVWDHTDTKVELTAGDHVITLATRSLDGTGAITGDVILDKIDLSLPHPGSTGDVYEAEFAELDGGAAPTYASTHRGSGPGAAAVPGGGEATFWVYSPDDASALLDVATRGDRKVELEVNGQTVTTGQGGIVNAFLLGGINQVTVKGAQGLEVDRLVVTPSGEATGAVYEAEDGTVAGSAQDTSLSLASGGAAVTGVGGDPGNGNTLTFNDVEVSKAGKYALTFRYSNEEQSPSTHYNPDPVARYALVSINGAEPVRVIFPHTFHENNFWELTVPVDLRAGVNSIVVRGEEKPQFDGTTYASDTWPGVPLRSQFAPNLDRIAVTPLFGDVAWRELQSHNYPDHLVRHENWNVRLEPDPSPEADAQFRMVPGLADGSAGYVSFESVNHPGYYLRHSFFEMVLARDDGTALFDKDATFKMTEGLADEWCTSFQSYNFPAQHLRHSGFELQLDPIEDAAPRPPPPSPTPVFPPCGAPPARAGARRSVDRPSTANRYTGPSSSEERKEQRGHDRRCST</sequence>
<dbReference type="Gene3D" id="2.80.10.50">
    <property type="match status" value="1"/>
</dbReference>
<dbReference type="PROSITE" id="PS51175">
    <property type="entry name" value="CBM6"/>
    <property type="match status" value="2"/>
</dbReference>
<keyword evidence="4" id="KW-1185">Reference proteome</keyword>
<feature type="compositionally biased region" description="Polar residues" evidence="1">
    <location>
        <begin position="1050"/>
        <end position="1062"/>
    </location>
</feature>
<dbReference type="AlphaFoldDB" id="A0A9X3PC78"/>
<dbReference type="Pfam" id="PF05270">
    <property type="entry name" value="AbfB"/>
    <property type="match status" value="1"/>
</dbReference>
<feature type="domain" description="CBM6" evidence="2">
    <location>
        <begin position="460"/>
        <end position="609"/>
    </location>
</feature>
<evidence type="ECO:0000259" key="2">
    <source>
        <dbReference type="PROSITE" id="PS51175"/>
    </source>
</evidence>
<comment type="caution">
    <text evidence="3">The sequence shown here is derived from an EMBL/GenBank/DDBJ whole genome shotgun (WGS) entry which is preliminary data.</text>
</comment>
<proteinExistence type="predicted"/>
<dbReference type="InterPro" id="IPR008979">
    <property type="entry name" value="Galactose-bd-like_sf"/>
</dbReference>
<dbReference type="GO" id="GO:0046556">
    <property type="term" value="F:alpha-L-arabinofuranosidase activity"/>
    <property type="evidence" value="ECO:0007669"/>
    <property type="project" value="InterPro"/>
</dbReference>
<gene>
    <name evidence="3" type="ORF">O1R50_23930</name>
</gene>
<dbReference type="InterPro" id="IPR036195">
    <property type="entry name" value="AbfB_ABD_sf"/>
</dbReference>
<dbReference type="GO" id="GO:0046373">
    <property type="term" value="P:L-arabinose metabolic process"/>
    <property type="evidence" value="ECO:0007669"/>
    <property type="project" value="InterPro"/>
</dbReference>
<evidence type="ECO:0000313" key="3">
    <source>
        <dbReference type="EMBL" id="MDA1362691.1"/>
    </source>
</evidence>
<dbReference type="SUPFAM" id="SSF49785">
    <property type="entry name" value="Galactose-binding domain-like"/>
    <property type="match status" value="2"/>
</dbReference>
<feature type="compositionally biased region" description="Pro residues" evidence="1">
    <location>
        <begin position="1021"/>
        <end position="1037"/>
    </location>
</feature>
<dbReference type="GO" id="GO:0030246">
    <property type="term" value="F:carbohydrate binding"/>
    <property type="evidence" value="ECO:0007669"/>
    <property type="project" value="InterPro"/>
</dbReference>
<name>A0A9X3PC78_9ACTN</name>
<feature type="compositionally biased region" description="Basic and acidic residues" evidence="1">
    <location>
        <begin position="1063"/>
        <end position="1078"/>
    </location>
</feature>
<dbReference type="SUPFAM" id="SSF51445">
    <property type="entry name" value="(Trans)glycosidases"/>
    <property type="match status" value="1"/>
</dbReference>
<dbReference type="CDD" id="cd04081">
    <property type="entry name" value="CBM35_galactosidase-like"/>
    <property type="match status" value="1"/>
</dbReference>
<dbReference type="InterPro" id="IPR005084">
    <property type="entry name" value="CBM6"/>
</dbReference>
<dbReference type="InterPro" id="IPR017853">
    <property type="entry name" value="GH"/>
</dbReference>
<dbReference type="InterPro" id="IPR007934">
    <property type="entry name" value="AbfB_ABD"/>
</dbReference>
<evidence type="ECO:0000256" key="1">
    <source>
        <dbReference type="SAM" id="MobiDB-lite"/>
    </source>
</evidence>
<feature type="region of interest" description="Disordered" evidence="1">
    <location>
        <begin position="1016"/>
        <end position="1078"/>
    </location>
</feature>